<organism evidence="1 2">
    <name type="scientific">Batillaria attramentaria</name>
    <dbReference type="NCBI Taxonomy" id="370345"/>
    <lineage>
        <taxon>Eukaryota</taxon>
        <taxon>Metazoa</taxon>
        <taxon>Spiralia</taxon>
        <taxon>Lophotrochozoa</taxon>
        <taxon>Mollusca</taxon>
        <taxon>Gastropoda</taxon>
        <taxon>Caenogastropoda</taxon>
        <taxon>Sorbeoconcha</taxon>
        <taxon>Cerithioidea</taxon>
        <taxon>Batillariidae</taxon>
        <taxon>Batillaria</taxon>
    </lineage>
</organism>
<dbReference type="AlphaFoldDB" id="A0ABD0LXR5"/>
<reference evidence="1 2" key="1">
    <citation type="journal article" date="2023" name="Sci. Data">
        <title>Genome assembly of the Korean intertidal mud-creeper Batillaria attramentaria.</title>
        <authorList>
            <person name="Patra A.K."/>
            <person name="Ho P.T."/>
            <person name="Jun S."/>
            <person name="Lee S.J."/>
            <person name="Kim Y."/>
            <person name="Won Y.J."/>
        </authorList>
    </citation>
    <scope>NUCLEOTIDE SEQUENCE [LARGE SCALE GENOMIC DNA]</scope>
    <source>
        <strain evidence="1">Wonlab-2016</strain>
    </source>
</reference>
<feature type="non-terminal residue" evidence="1">
    <location>
        <position position="51"/>
    </location>
</feature>
<accession>A0ABD0LXR5</accession>
<sequence>MDLLNFDEETEVHEGFDESEDCGKYELSCGEDNHGDFKNFRPSGLATSALR</sequence>
<name>A0ABD0LXR5_9CAEN</name>
<evidence type="ECO:0000313" key="2">
    <source>
        <dbReference type="Proteomes" id="UP001519460"/>
    </source>
</evidence>
<comment type="caution">
    <text evidence="1">The sequence shown here is derived from an EMBL/GenBank/DDBJ whole genome shotgun (WGS) entry which is preliminary data.</text>
</comment>
<evidence type="ECO:0000313" key="1">
    <source>
        <dbReference type="EMBL" id="KAK7503911.1"/>
    </source>
</evidence>
<protein>
    <submittedName>
        <fullName evidence="1">Uncharacterized protein</fullName>
    </submittedName>
</protein>
<keyword evidence="2" id="KW-1185">Reference proteome</keyword>
<gene>
    <name evidence="1" type="ORF">BaRGS_00005034</name>
</gene>
<dbReference type="Proteomes" id="UP001519460">
    <property type="component" value="Unassembled WGS sequence"/>
</dbReference>
<proteinExistence type="predicted"/>
<dbReference type="EMBL" id="JACVVK020000018">
    <property type="protein sequence ID" value="KAK7503911.1"/>
    <property type="molecule type" value="Genomic_DNA"/>
</dbReference>